<feature type="binding site" evidence="15">
    <location>
        <position position="588"/>
    </location>
    <ligand>
        <name>Mg(2+)</name>
        <dbReference type="ChEBI" id="CHEBI:18420"/>
        <label>1</label>
        <note>catalytic</note>
    </ligand>
</feature>
<evidence type="ECO:0000313" key="17">
    <source>
        <dbReference type="EMBL" id="KAI6652337.1"/>
    </source>
</evidence>
<feature type="transmembrane region" description="Helical" evidence="16">
    <location>
        <begin position="158"/>
        <end position="176"/>
    </location>
</feature>
<evidence type="ECO:0000256" key="8">
    <source>
        <dbReference type="ARBA" id="ARBA00022723"/>
    </source>
</evidence>
<feature type="transmembrane region" description="Helical" evidence="16">
    <location>
        <begin position="429"/>
        <end position="449"/>
    </location>
</feature>
<dbReference type="EMBL" id="JAKMXF010000299">
    <property type="protein sequence ID" value="KAI6652337.1"/>
    <property type="molecule type" value="Genomic_DNA"/>
</dbReference>
<keyword evidence="14 16" id="KW-0472">Membrane</keyword>
<evidence type="ECO:0000256" key="16">
    <source>
        <dbReference type="SAM" id="Phobius"/>
    </source>
</evidence>
<comment type="similarity">
    <text evidence="4">Belongs to the polyprenol kinase family.</text>
</comment>
<proteinExistence type="inferred from homology"/>
<feature type="transmembrane region" description="Helical" evidence="16">
    <location>
        <begin position="58"/>
        <end position="81"/>
    </location>
</feature>
<keyword evidence="10" id="KW-0378">Hydrolase</keyword>
<dbReference type="EC" id="2.7.1.108" evidence="5"/>
<dbReference type="GO" id="GO:0046872">
    <property type="term" value="F:metal ion binding"/>
    <property type="evidence" value="ECO:0007669"/>
    <property type="project" value="UniProtKB-KW"/>
</dbReference>
<dbReference type="PANTHER" id="PTHR13205">
    <property type="entry name" value="TRANSMEMBRANE PROTEIN 15-RELATED"/>
    <property type="match status" value="1"/>
</dbReference>
<sequence length="827" mass="92754">MSTQTEPGPNPNSLKYKAIRTIKDLFYPTLELRIVGLSIVLLSLAISPDSPDDLIYQFAPGAVVVVSIVFSTWLEMFINYVKEMQLRPKASSGLHYGMMLVPLVFTALIQNASYEPSTVINKRYISYLQFYLLAMSLFGLVVLIYTVIHRMSRPPNNITLVIISVAVLTLLTYNVFPIKEGFLSMVSLLVLCTISLVVLIDSFPYTFTAGEVIIIAESIGILLFDSISMVLHKYNIMTQPSFMNIYKSQVSICVQIFLAFTILFIVTLSPVWYTLRHGSDSRSLRLFALSSLLISILFIGAPMLASFLGMNPVYWFWDKFLFNNTTRIIIVGYMGALTLLSVLIGVYLINYSRIDIVTRRKVFHVLAVFIYTPALLYDLDTISLASSVVVCCLILLELYHNLRIGPYSAKIHTFMQELSGSNSAQDTGLYINHIYLILGLSLPCWLLPVHRGFRLFVYAGVLSLGVLDTFAAIFGKHFGHRRWFNNGKSVEGFIIGFIATTTAIFLITKLDIGIIPFSLKVRPHRLVRTLVGVSLTSLLECITTQHDNLILSPFLFSLLTIVDRKEFFFWCIIGSLSALFPKLNIIGEEGLGGSPDDIVTQLDEEILQAKCPVEWSSLKEEDITVFVDPLDGTREFTENLLEYVSVLIGMCVKDKAVAGVLHQPFAPSQKEGRTVWALVGFGVFGLKQRPPSDPEKNRIMLLSRSHLTPSTQKLADLMDPTEKKRLGGAGIKALWVAEGLGDIYIYNEPKMKFWDACAMDAIFQCIGARVTNLFGEPFRYSLGGKTEESCILWGGYLATPSPDFHKWCLSRIPPESTNHLKRYEAMK</sequence>
<dbReference type="FunFam" id="3.30.540.10:FF:000012">
    <property type="entry name" value="Blast:Putative inositol monophosphatase 3"/>
    <property type="match status" value="1"/>
</dbReference>
<evidence type="ECO:0000256" key="1">
    <source>
        <dbReference type="ARBA" id="ARBA00001946"/>
    </source>
</evidence>
<accession>A0AAV7JTS0</accession>
<dbReference type="GO" id="GO:0004168">
    <property type="term" value="F:dolichol kinase activity"/>
    <property type="evidence" value="ECO:0007669"/>
    <property type="project" value="UniProtKB-EC"/>
</dbReference>
<keyword evidence="18" id="KW-1185">Reference proteome</keyword>
<feature type="transmembrane region" description="Helical" evidence="16">
    <location>
        <begin position="25"/>
        <end position="46"/>
    </location>
</feature>
<feature type="transmembrane region" description="Helical" evidence="16">
    <location>
        <begin position="212"/>
        <end position="232"/>
    </location>
</feature>
<dbReference type="GO" id="GO:0016787">
    <property type="term" value="F:hydrolase activity"/>
    <property type="evidence" value="ECO:0007669"/>
    <property type="project" value="UniProtKB-KW"/>
</dbReference>
<dbReference type="InterPro" id="IPR032974">
    <property type="entry name" value="Polypren_kinase"/>
</dbReference>
<evidence type="ECO:0000256" key="7">
    <source>
        <dbReference type="ARBA" id="ARBA00022692"/>
    </source>
</evidence>
<feature type="transmembrane region" description="Helical" evidence="16">
    <location>
        <begin position="455"/>
        <end position="474"/>
    </location>
</feature>
<evidence type="ECO:0000256" key="15">
    <source>
        <dbReference type="PIRSR" id="PIRSR600760-2"/>
    </source>
</evidence>
<evidence type="ECO:0000313" key="18">
    <source>
        <dbReference type="Proteomes" id="UP001165289"/>
    </source>
</evidence>
<name>A0AAV7JTS0_9METZ</name>
<feature type="binding site" evidence="15">
    <location>
        <position position="755"/>
    </location>
    <ligand>
        <name>Mg(2+)</name>
        <dbReference type="ChEBI" id="CHEBI:18420"/>
        <label>1</label>
        <note>catalytic</note>
    </ligand>
</feature>
<comment type="subcellular location">
    <subcellularLocation>
        <location evidence="2">Endoplasmic reticulum membrane</location>
        <topology evidence="2">Multi-pass membrane protein</topology>
    </subcellularLocation>
</comment>
<evidence type="ECO:0000256" key="11">
    <source>
        <dbReference type="ARBA" id="ARBA00022824"/>
    </source>
</evidence>
<comment type="cofactor">
    <cofactor evidence="1 15">
        <name>Mg(2+)</name>
        <dbReference type="ChEBI" id="CHEBI:18420"/>
    </cofactor>
</comment>
<dbReference type="InterPro" id="IPR020583">
    <property type="entry name" value="Inositol_monoP_metal-BS"/>
</dbReference>
<dbReference type="PANTHER" id="PTHR13205:SF15">
    <property type="entry name" value="DOLICHOL KINASE"/>
    <property type="match status" value="1"/>
</dbReference>
<evidence type="ECO:0000256" key="10">
    <source>
        <dbReference type="ARBA" id="ARBA00022801"/>
    </source>
</evidence>
<keyword evidence="7 16" id="KW-0812">Transmembrane</keyword>
<evidence type="ECO:0000256" key="13">
    <source>
        <dbReference type="ARBA" id="ARBA00022989"/>
    </source>
</evidence>
<feature type="binding site" evidence="15">
    <location>
        <position position="631"/>
    </location>
    <ligand>
        <name>Mg(2+)</name>
        <dbReference type="ChEBI" id="CHEBI:18420"/>
        <label>1</label>
        <note>catalytic</note>
    </ligand>
</feature>
<keyword evidence="8 15" id="KW-0479">Metal-binding</keyword>
<feature type="transmembrane region" description="Helical" evidence="16">
    <location>
        <begin position="361"/>
        <end position="377"/>
    </location>
</feature>
<protein>
    <recommendedName>
        <fullName evidence="5">dolichol kinase</fullName>
        <ecNumber evidence="5">2.7.1.108</ecNumber>
    </recommendedName>
</protein>
<dbReference type="GO" id="GO:0005789">
    <property type="term" value="C:endoplasmic reticulum membrane"/>
    <property type="evidence" value="ECO:0007669"/>
    <property type="project" value="UniProtKB-SubCell"/>
</dbReference>
<dbReference type="InterPro" id="IPR000760">
    <property type="entry name" value="Inositol_monophosphatase-like"/>
</dbReference>
<feature type="transmembrane region" description="Helical" evidence="16">
    <location>
        <begin position="328"/>
        <end position="349"/>
    </location>
</feature>
<dbReference type="PROSITE" id="PS00629">
    <property type="entry name" value="IMP_1"/>
    <property type="match status" value="1"/>
</dbReference>
<dbReference type="Pfam" id="PF00459">
    <property type="entry name" value="Inositol_P"/>
    <property type="match status" value="1"/>
</dbReference>
<keyword evidence="11" id="KW-0256">Endoplasmic reticulum</keyword>
<dbReference type="SUPFAM" id="SSF56655">
    <property type="entry name" value="Carbohydrate phosphatase"/>
    <property type="match status" value="1"/>
</dbReference>
<feature type="binding site" evidence="15">
    <location>
        <position position="630"/>
    </location>
    <ligand>
        <name>Mg(2+)</name>
        <dbReference type="ChEBI" id="CHEBI:18420"/>
        <label>1</label>
        <note>catalytic</note>
    </ligand>
</feature>
<reference evidence="17 18" key="1">
    <citation type="journal article" date="2023" name="BMC Biol.">
        <title>The compact genome of the sponge Oopsacas minuta (Hexactinellida) is lacking key metazoan core genes.</title>
        <authorList>
            <person name="Santini S."/>
            <person name="Schenkelaars Q."/>
            <person name="Jourda C."/>
            <person name="Duchesne M."/>
            <person name="Belahbib H."/>
            <person name="Rocher C."/>
            <person name="Selva M."/>
            <person name="Riesgo A."/>
            <person name="Vervoort M."/>
            <person name="Leys S.P."/>
            <person name="Kodjabachian L."/>
            <person name="Le Bivic A."/>
            <person name="Borchiellini C."/>
            <person name="Claverie J.M."/>
            <person name="Renard E."/>
        </authorList>
    </citation>
    <scope>NUCLEOTIDE SEQUENCE [LARGE SCALE GENOMIC DNA]</scope>
    <source>
        <strain evidence="17">SPO-2</strain>
    </source>
</reference>
<evidence type="ECO:0000256" key="5">
    <source>
        <dbReference type="ARBA" id="ARBA00012132"/>
    </source>
</evidence>
<feature type="transmembrane region" description="Helical" evidence="16">
    <location>
        <begin position="93"/>
        <end position="112"/>
    </location>
</feature>
<evidence type="ECO:0000256" key="12">
    <source>
        <dbReference type="ARBA" id="ARBA00022842"/>
    </source>
</evidence>
<feature type="transmembrane region" description="Helical" evidence="16">
    <location>
        <begin position="182"/>
        <end position="200"/>
    </location>
</feature>
<feature type="transmembrane region" description="Helical" evidence="16">
    <location>
        <begin position="124"/>
        <end position="146"/>
    </location>
</feature>
<feature type="transmembrane region" description="Helical" evidence="16">
    <location>
        <begin position="252"/>
        <end position="275"/>
    </location>
</feature>
<organism evidence="17 18">
    <name type="scientific">Oopsacas minuta</name>
    <dbReference type="NCBI Taxonomy" id="111878"/>
    <lineage>
        <taxon>Eukaryota</taxon>
        <taxon>Metazoa</taxon>
        <taxon>Porifera</taxon>
        <taxon>Hexactinellida</taxon>
        <taxon>Hexasterophora</taxon>
        <taxon>Lyssacinosida</taxon>
        <taxon>Leucopsacidae</taxon>
        <taxon>Oopsacas</taxon>
    </lineage>
</organism>
<keyword evidence="13 16" id="KW-1133">Transmembrane helix</keyword>
<dbReference type="Proteomes" id="UP001165289">
    <property type="component" value="Unassembled WGS sequence"/>
</dbReference>
<keyword evidence="9" id="KW-0418">Kinase</keyword>
<feature type="binding site" evidence="15">
    <location>
        <position position="628"/>
    </location>
    <ligand>
        <name>Mg(2+)</name>
        <dbReference type="ChEBI" id="CHEBI:18420"/>
        <label>1</label>
        <note>catalytic</note>
    </ligand>
</feature>
<dbReference type="Gene3D" id="3.40.190.80">
    <property type="match status" value="1"/>
</dbReference>
<evidence type="ECO:0000256" key="4">
    <source>
        <dbReference type="ARBA" id="ARBA00010794"/>
    </source>
</evidence>
<comment type="caution">
    <text evidence="17">The sequence shown here is derived from an EMBL/GenBank/DDBJ whole genome shotgun (WGS) entry which is preliminary data.</text>
</comment>
<evidence type="ECO:0000256" key="2">
    <source>
        <dbReference type="ARBA" id="ARBA00004477"/>
    </source>
</evidence>
<dbReference type="AlphaFoldDB" id="A0AAV7JTS0"/>
<evidence type="ECO:0000256" key="14">
    <source>
        <dbReference type="ARBA" id="ARBA00023136"/>
    </source>
</evidence>
<feature type="transmembrane region" description="Helical" evidence="16">
    <location>
        <begin position="287"/>
        <end position="308"/>
    </location>
</feature>
<gene>
    <name evidence="17" type="ORF">LOD99_7351</name>
</gene>
<evidence type="ECO:0000256" key="6">
    <source>
        <dbReference type="ARBA" id="ARBA00022679"/>
    </source>
</evidence>
<dbReference type="GO" id="GO:0043048">
    <property type="term" value="P:dolichyl monophosphate biosynthetic process"/>
    <property type="evidence" value="ECO:0007669"/>
    <property type="project" value="TreeGrafter"/>
</dbReference>
<comment type="similarity">
    <text evidence="3">Belongs to the inositol monophosphatase superfamily.</text>
</comment>
<keyword evidence="6" id="KW-0808">Transferase</keyword>
<dbReference type="Gene3D" id="3.30.540.10">
    <property type="entry name" value="Fructose-1,6-Bisphosphatase, subunit A, domain 1"/>
    <property type="match status" value="1"/>
</dbReference>
<evidence type="ECO:0000256" key="9">
    <source>
        <dbReference type="ARBA" id="ARBA00022777"/>
    </source>
</evidence>
<evidence type="ECO:0000256" key="3">
    <source>
        <dbReference type="ARBA" id="ARBA00009759"/>
    </source>
</evidence>
<feature type="transmembrane region" description="Helical" evidence="16">
    <location>
        <begin position="494"/>
        <end position="519"/>
    </location>
</feature>
<keyword evidence="12 15" id="KW-0460">Magnesium</keyword>